<dbReference type="RefSeq" id="WP_344682967.1">
    <property type="nucleotide sequence ID" value="NZ_BAAAUX010000019.1"/>
</dbReference>
<dbReference type="Gene3D" id="3.10.129.10">
    <property type="entry name" value="Hotdog Thioesterase"/>
    <property type="match status" value="1"/>
</dbReference>
<dbReference type="CDD" id="cd03443">
    <property type="entry name" value="PaaI_thioesterase"/>
    <property type="match status" value="1"/>
</dbReference>
<name>A0ABN3VHX3_9PSEU</name>
<keyword evidence="2" id="KW-1185">Reference proteome</keyword>
<sequence length="174" mass="18439">MGQQLKQDVFEGFAPYVGSPGGTGPDYEKMCAHANTMVPFSNHVGTRMLEISPERGVVEIPAGEQMNNHLGSVHAGAQFLAAELAGAMAFGGAFAPVLTQVKLFILRSSTAVFLSPGCGRIRAVATLDPRTVSDVLGGTVSGKFELDGKAWLYDDNDVAVAKFYLDYVVDIPAD</sequence>
<evidence type="ECO:0000313" key="1">
    <source>
        <dbReference type="EMBL" id="GAA2805601.1"/>
    </source>
</evidence>
<proteinExistence type="predicted"/>
<dbReference type="SUPFAM" id="SSF54637">
    <property type="entry name" value="Thioesterase/thiol ester dehydrase-isomerase"/>
    <property type="match status" value="1"/>
</dbReference>
<organism evidence="1 2">
    <name type="scientific">Saccharopolyspora taberi</name>
    <dbReference type="NCBI Taxonomy" id="60895"/>
    <lineage>
        <taxon>Bacteria</taxon>
        <taxon>Bacillati</taxon>
        <taxon>Actinomycetota</taxon>
        <taxon>Actinomycetes</taxon>
        <taxon>Pseudonocardiales</taxon>
        <taxon>Pseudonocardiaceae</taxon>
        <taxon>Saccharopolyspora</taxon>
    </lineage>
</organism>
<dbReference type="Proteomes" id="UP001500979">
    <property type="component" value="Unassembled WGS sequence"/>
</dbReference>
<gene>
    <name evidence="1" type="ORF">GCM10010470_46060</name>
</gene>
<dbReference type="EMBL" id="BAAAUX010000019">
    <property type="protein sequence ID" value="GAA2805601.1"/>
    <property type="molecule type" value="Genomic_DNA"/>
</dbReference>
<dbReference type="Pfam" id="PF14539">
    <property type="entry name" value="DUF4442"/>
    <property type="match status" value="1"/>
</dbReference>
<reference evidence="1 2" key="1">
    <citation type="journal article" date="2019" name="Int. J. Syst. Evol. Microbiol.">
        <title>The Global Catalogue of Microorganisms (GCM) 10K type strain sequencing project: providing services to taxonomists for standard genome sequencing and annotation.</title>
        <authorList>
            <consortium name="The Broad Institute Genomics Platform"/>
            <consortium name="The Broad Institute Genome Sequencing Center for Infectious Disease"/>
            <person name="Wu L."/>
            <person name="Ma J."/>
        </authorList>
    </citation>
    <scope>NUCLEOTIDE SEQUENCE [LARGE SCALE GENOMIC DNA]</scope>
    <source>
        <strain evidence="1 2">JCM 9383</strain>
    </source>
</reference>
<dbReference type="InterPro" id="IPR027961">
    <property type="entry name" value="DUF4442"/>
</dbReference>
<dbReference type="InterPro" id="IPR029069">
    <property type="entry name" value="HotDog_dom_sf"/>
</dbReference>
<protein>
    <recommendedName>
        <fullName evidence="3">DUF4442 domain-containing protein</fullName>
    </recommendedName>
</protein>
<accession>A0ABN3VHX3</accession>
<evidence type="ECO:0000313" key="2">
    <source>
        <dbReference type="Proteomes" id="UP001500979"/>
    </source>
</evidence>
<evidence type="ECO:0008006" key="3">
    <source>
        <dbReference type="Google" id="ProtNLM"/>
    </source>
</evidence>
<comment type="caution">
    <text evidence="1">The sequence shown here is derived from an EMBL/GenBank/DDBJ whole genome shotgun (WGS) entry which is preliminary data.</text>
</comment>